<reference evidence="3" key="1">
    <citation type="submission" date="2016-11" db="EMBL/GenBank/DDBJ databases">
        <authorList>
            <person name="Shukria A."/>
            <person name="Stevens D.C."/>
        </authorList>
    </citation>
    <scope>NUCLEOTIDE SEQUENCE [LARGE SCALE GENOMIC DNA]</scope>
    <source>
        <strain evidence="3">Cbfe23</strain>
    </source>
</reference>
<feature type="signal peptide" evidence="1">
    <location>
        <begin position="1"/>
        <end position="24"/>
    </location>
</feature>
<comment type="caution">
    <text evidence="2">The sequence shown here is derived from an EMBL/GenBank/DDBJ whole genome shotgun (WGS) entry which is preliminary data.</text>
</comment>
<organism evidence="2 3">
    <name type="scientific">Cystobacter ferrugineus</name>
    <dbReference type="NCBI Taxonomy" id="83449"/>
    <lineage>
        <taxon>Bacteria</taxon>
        <taxon>Pseudomonadati</taxon>
        <taxon>Myxococcota</taxon>
        <taxon>Myxococcia</taxon>
        <taxon>Myxococcales</taxon>
        <taxon>Cystobacterineae</taxon>
        <taxon>Archangiaceae</taxon>
        <taxon>Cystobacter</taxon>
    </lineage>
</organism>
<proteinExistence type="predicted"/>
<keyword evidence="2" id="KW-0547">Nucleotide-binding</keyword>
<dbReference type="InterPro" id="IPR021457">
    <property type="entry name" value="DUF3108"/>
</dbReference>
<dbReference type="AlphaFoldDB" id="A0A1L9BBM4"/>
<dbReference type="OrthoDB" id="9808473at2"/>
<dbReference type="Pfam" id="PF11306">
    <property type="entry name" value="DUF3108"/>
    <property type="match status" value="1"/>
</dbReference>
<dbReference type="RefSeq" id="WP_071899797.1">
    <property type="nucleotide sequence ID" value="NZ_MPIN01000004.1"/>
</dbReference>
<keyword evidence="2" id="KW-0378">Hydrolase</keyword>
<sequence>MHQQFKGVFSGVLLSLLGAGGALAQGTAGESAFGPGEQASYRVHYLGMTAGSAQVTVGAPMRQWGKDVWPIVSLAKSDAMAGVWPVKDKYVTYWDFNSQRVLGSDMHEDQNHKRRRVRVKLSDDGRSAQVVKQKEGEAPTEKNLEVLEGALDVTGATFALRNRVLEVGKEYAYPVFTGSKNFVMKAKVEAKETLTTAQGRQEVLRLRVYTEFSGNLASKRDMVAWLTADARHLPVRIEAELALGAVVAELQDYKQGKVVTPAPAVTAKKGI</sequence>
<dbReference type="Proteomes" id="UP000182229">
    <property type="component" value="Unassembled WGS sequence"/>
</dbReference>
<evidence type="ECO:0000313" key="2">
    <source>
        <dbReference type="EMBL" id="OJH39631.1"/>
    </source>
</evidence>
<keyword evidence="2" id="KW-0067">ATP-binding</keyword>
<dbReference type="EMBL" id="MPIN01000004">
    <property type="protein sequence ID" value="OJH39631.1"/>
    <property type="molecule type" value="Genomic_DNA"/>
</dbReference>
<dbReference type="STRING" id="83449.BON30_19290"/>
<keyword evidence="2" id="KW-0269">Exonuclease</keyword>
<reference evidence="2 3" key="2">
    <citation type="submission" date="2016-12" db="EMBL/GenBank/DDBJ databases">
        <title>Draft Genome Sequence of Cystobacter ferrugineus Strain Cbfe23.</title>
        <authorList>
            <person name="Akbar S."/>
            <person name="Dowd S.E."/>
            <person name="Stevens D.C."/>
        </authorList>
    </citation>
    <scope>NUCLEOTIDE SEQUENCE [LARGE SCALE GENOMIC DNA]</scope>
    <source>
        <strain evidence="2 3">Cbfe23</strain>
    </source>
</reference>
<accession>A0A1L9BBM4</accession>
<gene>
    <name evidence="2" type="ORF">BON30_19290</name>
</gene>
<evidence type="ECO:0000256" key="1">
    <source>
        <dbReference type="SAM" id="SignalP"/>
    </source>
</evidence>
<keyword evidence="3" id="KW-1185">Reference proteome</keyword>
<name>A0A1L9BBM4_9BACT</name>
<protein>
    <submittedName>
        <fullName evidence="2">ATP-dependent exodnase (Exonuclease V) alpha subunit-helicase superfamily I member</fullName>
    </submittedName>
</protein>
<dbReference type="GO" id="GO:0004386">
    <property type="term" value="F:helicase activity"/>
    <property type="evidence" value="ECO:0007669"/>
    <property type="project" value="UniProtKB-KW"/>
</dbReference>
<evidence type="ECO:0000313" key="3">
    <source>
        <dbReference type="Proteomes" id="UP000182229"/>
    </source>
</evidence>
<keyword evidence="1" id="KW-0732">Signal</keyword>
<dbReference type="GO" id="GO:0004527">
    <property type="term" value="F:exonuclease activity"/>
    <property type="evidence" value="ECO:0007669"/>
    <property type="project" value="UniProtKB-KW"/>
</dbReference>
<keyword evidence="2" id="KW-0540">Nuclease</keyword>
<feature type="chain" id="PRO_5013086607" evidence="1">
    <location>
        <begin position="25"/>
        <end position="271"/>
    </location>
</feature>
<keyword evidence="2" id="KW-0347">Helicase</keyword>